<dbReference type="Proteomes" id="UP001482620">
    <property type="component" value="Unassembled WGS sequence"/>
</dbReference>
<reference evidence="2 3" key="1">
    <citation type="submission" date="2021-06" db="EMBL/GenBank/DDBJ databases">
        <authorList>
            <person name="Palmer J.M."/>
        </authorList>
    </citation>
    <scope>NUCLEOTIDE SEQUENCE [LARGE SCALE GENOMIC DNA]</scope>
    <source>
        <strain evidence="3">if_2019</strain>
        <tissue evidence="2">Muscle</tissue>
    </source>
</reference>
<evidence type="ECO:0000256" key="1">
    <source>
        <dbReference type="SAM" id="MobiDB-lite"/>
    </source>
</evidence>
<feature type="compositionally biased region" description="Basic residues" evidence="1">
    <location>
        <begin position="83"/>
        <end position="100"/>
    </location>
</feature>
<evidence type="ECO:0000313" key="3">
    <source>
        <dbReference type="Proteomes" id="UP001482620"/>
    </source>
</evidence>
<feature type="compositionally biased region" description="Basic and acidic residues" evidence="1">
    <location>
        <begin position="61"/>
        <end position="82"/>
    </location>
</feature>
<gene>
    <name evidence="2" type="ORF">ILYODFUR_007951</name>
</gene>
<dbReference type="Gene3D" id="3.30.420.40">
    <property type="match status" value="1"/>
</dbReference>
<evidence type="ECO:0000313" key="2">
    <source>
        <dbReference type="EMBL" id="MEQ2224484.1"/>
    </source>
</evidence>
<organism evidence="2 3">
    <name type="scientific">Ilyodon furcidens</name>
    <name type="common">goldbreast splitfin</name>
    <dbReference type="NCBI Taxonomy" id="33524"/>
    <lineage>
        <taxon>Eukaryota</taxon>
        <taxon>Metazoa</taxon>
        <taxon>Chordata</taxon>
        <taxon>Craniata</taxon>
        <taxon>Vertebrata</taxon>
        <taxon>Euteleostomi</taxon>
        <taxon>Actinopterygii</taxon>
        <taxon>Neopterygii</taxon>
        <taxon>Teleostei</taxon>
        <taxon>Neoteleostei</taxon>
        <taxon>Acanthomorphata</taxon>
        <taxon>Ovalentaria</taxon>
        <taxon>Atherinomorphae</taxon>
        <taxon>Cyprinodontiformes</taxon>
        <taxon>Goodeidae</taxon>
        <taxon>Ilyodon</taxon>
    </lineage>
</organism>
<feature type="region of interest" description="Disordered" evidence="1">
    <location>
        <begin position="58"/>
        <end position="109"/>
    </location>
</feature>
<sequence>MSLSGGEQKDAIDNLIATMKDRFPHLSKHYFITTDAIGAMATASDRGSLSVLVQGTRKKERKDIREKRRKQISEEGRMYTRREGHKARIKKDRRYTRKGKTKEVEHMNG</sequence>
<comment type="caution">
    <text evidence="2">The sequence shown here is derived from an EMBL/GenBank/DDBJ whole genome shotgun (WGS) entry which is preliminary data.</text>
</comment>
<name>A0ABV0SV49_9TELE</name>
<protein>
    <submittedName>
        <fullName evidence="2">Uncharacterized protein</fullName>
    </submittedName>
</protein>
<proteinExistence type="predicted"/>
<accession>A0ABV0SV49</accession>
<keyword evidence="3" id="KW-1185">Reference proteome</keyword>
<dbReference type="EMBL" id="JAHRIQ010012107">
    <property type="protein sequence ID" value="MEQ2224484.1"/>
    <property type="molecule type" value="Genomic_DNA"/>
</dbReference>